<proteinExistence type="predicted"/>
<sequence>MTEDIQLSNLHRERFTHDVDVSDDVLPSHVNFNPTAKSIQRKLVLYVVFEAMTSLFLYYKYTDLISVHRLLAPMMLGASSAALAQSINQYMKKKFSLSKVCKFIVWGLINGSLTVLWVDMLMFQFENTFYRIATDQIVGAPCFQLIYNILSALWDTGEISGCFSPAHMKSFKYSYCFWPFFSVCAFIFLPQSTMFPAYCLANLVWNLILSKLG</sequence>
<feature type="transmembrane region" description="Helical" evidence="1">
    <location>
        <begin position="43"/>
        <end position="59"/>
    </location>
</feature>
<keyword evidence="3" id="KW-1185">Reference proteome</keyword>
<feature type="transmembrane region" description="Helical" evidence="1">
    <location>
        <begin position="171"/>
        <end position="189"/>
    </location>
</feature>
<feature type="transmembrane region" description="Helical" evidence="1">
    <location>
        <begin position="103"/>
        <end position="123"/>
    </location>
</feature>
<dbReference type="Proteomes" id="UP001497600">
    <property type="component" value="Chromosome H"/>
</dbReference>
<organism evidence="2 3">
    <name type="scientific">[Candida] anglica</name>
    <dbReference type="NCBI Taxonomy" id="148631"/>
    <lineage>
        <taxon>Eukaryota</taxon>
        <taxon>Fungi</taxon>
        <taxon>Dikarya</taxon>
        <taxon>Ascomycota</taxon>
        <taxon>Saccharomycotina</taxon>
        <taxon>Pichiomycetes</taxon>
        <taxon>Debaryomycetaceae</taxon>
        <taxon>Kurtzmaniella</taxon>
    </lineage>
</organism>
<reference evidence="2 3" key="1">
    <citation type="submission" date="2024-01" db="EMBL/GenBank/DDBJ databases">
        <authorList>
            <consortium name="Genoscope - CEA"/>
            <person name="William W."/>
        </authorList>
    </citation>
    <scope>NUCLEOTIDE SEQUENCE [LARGE SCALE GENOMIC DNA]</scope>
    <source>
        <strain evidence="2 3">29B2s-10</strain>
    </source>
</reference>
<evidence type="ECO:0000313" key="3">
    <source>
        <dbReference type="Proteomes" id="UP001497600"/>
    </source>
</evidence>
<evidence type="ECO:0000313" key="2">
    <source>
        <dbReference type="EMBL" id="CAK7921265.1"/>
    </source>
</evidence>
<keyword evidence="1" id="KW-0472">Membrane</keyword>
<accession>A0ABP0EKU4</accession>
<name>A0ABP0EKU4_9ASCO</name>
<gene>
    <name evidence="2" type="ORF">CAAN4_H12134</name>
</gene>
<evidence type="ECO:0000256" key="1">
    <source>
        <dbReference type="SAM" id="Phobius"/>
    </source>
</evidence>
<dbReference type="EMBL" id="OZ004260">
    <property type="protein sequence ID" value="CAK7921265.1"/>
    <property type="molecule type" value="Genomic_DNA"/>
</dbReference>
<keyword evidence="1" id="KW-1133">Transmembrane helix</keyword>
<keyword evidence="1" id="KW-0812">Transmembrane</keyword>
<protein>
    <submittedName>
        <fullName evidence="2">Uncharacterized protein</fullName>
    </submittedName>
</protein>